<evidence type="ECO:0008006" key="7">
    <source>
        <dbReference type="Google" id="ProtNLM"/>
    </source>
</evidence>
<evidence type="ECO:0000313" key="4">
    <source>
        <dbReference type="EMBL" id="PKZ21484.1"/>
    </source>
</evidence>
<feature type="region of interest" description="Disordered" evidence="1">
    <location>
        <begin position="67"/>
        <end position="133"/>
    </location>
</feature>
<dbReference type="RefSeq" id="WP_067972917.1">
    <property type="nucleotide sequence ID" value="NZ_CAJHKM010000004.1"/>
</dbReference>
<gene>
    <name evidence="3" type="ORF">AWM72_02960</name>
    <name evidence="4" type="ORF">CYJ28_06135</name>
</gene>
<keyword evidence="5" id="KW-1185">Reference proteome</keyword>
<proteinExistence type="predicted"/>
<protein>
    <recommendedName>
        <fullName evidence="7">PepSY domain-containing protein</fullName>
    </recommendedName>
</protein>
<dbReference type="AlphaFoldDB" id="A0A0X8FAH4"/>
<dbReference type="EMBL" id="PKGY01000003">
    <property type="protein sequence ID" value="PKZ21484.1"/>
    <property type="molecule type" value="Genomic_DNA"/>
</dbReference>
<reference evidence="5" key="2">
    <citation type="submission" date="2016-01" db="EMBL/GenBank/DDBJ databases">
        <title>Six Aerococcus type strain genome sequencing and assembly using PacBio and Illumina Hiseq.</title>
        <authorList>
            <person name="Carkaci D."/>
            <person name="Dargis R."/>
            <person name="Nielsen X.C."/>
            <person name="Skovgaard O."/>
            <person name="Fuursted K."/>
            <person name="Christensen J.J."/>
        </authorList>
    </citation>
    <scope>NUCLEOTIDE SEQUENCE [LARGE SCALE GENOMIC DNA]</scope>
    <source>
        <strain evidence="5">CCUG43001</strain>
    </source>
</reference>
<name>A0A0X8FAH4_9LACT</name>
<organism evidence="3 5">
    <name type="scientific">Aerococcus sanguinicola</name>
    <dbReference type="NCBI Taxonomy" id="119206"/>
    <lineage>
        <taxon>Bacteria</taxon>
        <taxon>Bacillati</taxon>
        <taxon>Bacillota</taxon>
        <taxon>Bacilli</taxon>
        <taxon>Lactobacillales</taxon>
        <taxon>Aerococcaceae</taxon>
        <taxon>Aerococcus</taxon>
    </lineage>
</organism>
<feature type="signal peptide" evidence="2">
    <location>
        <begin position="1"/>
        <end position="25"/>
    </location>
</feature>
<evidence type="ECO:0000313" key="6">
    <source>
        <dbReference type="Proteomes" id="UP000234239"/>
    </source>
</evidence>
<dbReference type="EMBL" id="CP014160">
    <property type="protein sequence ID" value="AMB93785.1"/>
    <property type="molecule type" value="Genomic_DNA"/>
</dbReference>
<feature type="chain" id="PRO_5007066015" description="PepSY domain-containing protein" evidence="2">
    <location>
        <begin position="26"/>
        <end position="175"/>
    </location>
</feature>
<evidence type="ECO:0000256" key="1">
    <source>
        <dbReference type="SAM" id="MobiDB-lite"/>
    </source>
</evidence>
<reference evidence="4 6" key="3">
    <citation type="submission" date="2017-12" db="EMBL/GenBank/DDBJ databases">
        <title>Phylogenetic diversity of female urinary microbiome.</title>
        <authorList>
            <person name="Thomas-White K."/>
            <person name="Wolfe A.J."/>
        </authorList>
    </citation>
    <scope>NUCLEOTIDE SEQUENCE [LARGE SCALE GENOMIC DNA]</scope>
    <source>
        <strain evidence="4 6">UMB0139</strain>
    </source>
</reference>
<dbReference type="OrthoDB" id="2136517at2"/>
<evidence type="ECO:0000256" key="2">
    <source>
        <dbReference type="SAM" id="SignalP"/>
    </source>
</evidence>
<dbReference type="KEGG" id="asan:AWM72_02960"/>
<sequence>MKKSVIASVGLAALLVALNAPSATASQSLVEMNPNEASQAFIKEIPAINQLTAAPHIVDIRTSVQDVAPVQARQKQETTAIQARRAPEEDLQPNKQSPAGQREAEPMEEQAPASQKSYLMGPSQDPETGRTQYDYRVDSPDGRVAHLDALYQVDEATGQVYQMDMLTGQWVLLGE</sequence>
<dbReference type="GeneID" id="92903028"/>
<dbReference type="Proteomes" id="UP000069912">
    <property type="component" value="Chromosome"/>
</dbReference>
<reference evidence="3 5" key="1">
    <citation type="journal article" date="2016" name="Genome Announc.">
        <title>Complete Genome Sequences of Aerococcus christensenii CCUG 28831T, Aerococcus sanguinicola CCUG 43001T, Aerococcus urinae CCUG 36881T, Aerococcus urinaeequi CCUG 28094T, Aerococcus urinaehominis CCUG 42038 BT, and Aerococcus viridans CCUG 4311T.</title>
        <authorList>
            <person name="Carkaci D."/>
            <person name="Dargis R."/>
            <person name="Nielsen X.C."/>
            <person name="Skovgaard O."/>
            <person name="Fuursted K."/>
            <person name="Christensen J.J."/>
        </authorList>
    </citation>
    <scope>NUCLEOTIDE SEQUENCE [LARGE SCALE GENOMIC DNA]</scope>
    <source>
        <strain evidence="3 5">CCUG43001</strain>
    </source>
</reference>
<evidence type="ECO:0000313" key="3">
    <source>
        <dbReference type="EMBL" id="AMB93785.1"/>
    </source>
</evidence>
<keyword evidence="2" id="KW-0732">Signal</keyword>
<dbReference type="Proteomes" id="UP000234239">
    <property type="component" value="Unassembled WGS sequence"/>
</dbReference>
<accession>A0A0X8FAH4</accession>
<evidence type="ECO:0000313" key="5">
    <source>
        <dbReference type="Proteomes" id="UP000069912"/>
    </source>
</evidence>